<organism evidence="2 3">
    <name type="scientific">Gryllus longicercus</name>
    <dbReference type="NCBI Taxonomy" id="2509291"/>
    <lineage>
        <taxon>Eukaryota</taxon>
        <taxon>Metazoa</taxon>
        <taxon>Ecdysozoa</taxon>
        <taxon>Arthropoda</taxon>
        <taxon>Hexapoda</taxon>
        <taxon>Insecta</taxon>
        <taxon>Pterygota</taxon>
        <taxon>Neoptera</taxon>
        <taxon>Polyneoptera</taxon>
        <taxon>Orthoptera</taxon>
        <taxon>Ensifera</taxon>
        <taxon>Gryllidea</taxon>
        <taxon>Grylloidea</taxon>
        <taxon>Gryllidae</taxon>
        <taxon>Gryllinae</taxon>
        <taxon>Gryllus</taxon>
    </lineage>
</organism>
<dbReference type="EMBL" id="JAZDUA010000181">
    <property type="protein sequence ID" value="KAK7865292.1"/>
    <property type="molecule type" value="Genomic_DNA"/>
</dbReference>
<dbReference type="AlphaFoldDB" id="A0AAN9VR61"/>
<accession>A0AAN9VR61</accession>
<proteinExistence type="predicted"/>
<feature type="region of interest" description="Disordered" evidence="1">
    <location>
        <begin position="1"/>
        <end position="48"/>
    </location>
</feature>
<keyword evidence="3" id="KW-1185">Reference proteome</keyword>
<feature type="compositionally biased region" description="Polar residues" evidence="1">
    <location>
        <begin position="19"/>
        <end position="30"/>
    </location>
</feature>
<sequence>MPTRPPACRSLDVRLVRPTGQSPARRASTNEPRRQAGRRPAPRAPFSRLLSRVRGSQRAFAQPAAAWGLVTRLGASVSFSSFRLCAPITHIGQNVSLKVGSL</sequence>
<protein>
    <submittedName>
        <fullName evidence="2">Uncharacterized protein</fullName>
    </submittedName>
</protein>
<reference evidence="2 3" key="1">
    <citation type="submission" date="2024-03" db="EMBL/GenBank/DDBJ databases">
        <title>The genome assembly and annotation of the cricket Gryllus longicercus Weissman &amp; Gray.</title>
        <authorList>
            <person name="Szrajer S."/>
            <person name="Gray D."/>
            <person name="Ylla G."/>
        </authorList>
    </citation>
    <scope>NUCLEOTIDE SEQUENCE [LARGE SCALE GENOMIC DNA]</scope>
    <source>
        <strain evidence="2">DAG 2021-001</strain>
        <tissue evidence="2">Whole body minus gut</tissue>
    </source>
</reference>
<evidence type="ECO:0000256" key="1">
    <source>
        <dbReference type="SAM" id="MobiDB-lite"/>
    </source>
</evidence>
<comment type="caution">
    <text evidence="2">The sequence shown here is derived from an EMBL/GenBank/DDBJ whole genome shotgun (WGS) entry which is preliminary data.</text>
</comment>
<gene>
    <name evidence="2" type="ORF">R5R35_012586</name>
</gene>
<name>A0AAN9VR61_9ORTH</name>
<evidence type="ECO:0000313" key="2">
    <source>
        <dbReference type="EMBL" id="KAK7865292.1"/>
    </source>
</evidence>
<evidence type="ECO:0000313" key="3">
    <source>
        <dbReference type="Proteomes" id="UP001378592"/>
    </source>
</evidence>
<dbReference type="Proteomes" id="UP001378592">
    <property type="component" value="Unassembled WGS sequence"/>
</dbReference>